<evidence type="ECO:0000313" key="3">
    <source>
        <dbReference type="Proteomes" id="UP001058660"/>
    </source>
</evidence>
<dbReference type="Gene3D" id="2.60.40.10">
    <property type="entry name" value="Immunoglobulins"/>
    <property type="match status" value="1"/>
</dbReference>
<dbReference type="InterPro" id="IPR036116">
    <property type="entry name" value="FN3_sf"/>
</dbReference>
<dbReference type="EMBL" id="ON970568">
    <property type="protein sequence ID" value="UVK59037.1"/>
    <property type="molecule type" value="Genomic_DNA"/>
</dbReference>
<accession>A0A9E7QAB2</accession>
<dbReference type="InterPro" id="IPR003961">
    <property type="entry name" value="FN3_dom"/>
</dbReference>
<dbReference type="Proteomes" id="UP001058660">
    <property type="component" value="Segment"/>
</dbReference>
<dbReference type="Pfam" id="PF00041">
    <property type="entry name" value="fn3"/>
    <property type="match status" value="1"/>
</dbReference>
<dbReference type="InterPro" id="IPR013783">
    <property type="entry name" value="Ig-like_fold"/>
</dbReference>
<evidence type="ECO:0000313" key="2">
    <source>
        <dbReference type="EMBL" id="UVK59037.1"/>
    </source>
</evidence>
<dbReference type="PROSITE" id="PS50853">
    <property type="entry name" value="FN3"/>
    <property type="match status" value="1"/>
</dbReference>
<name>A0A9E7QAB2_9CAUD</name>
<dbReference type="CDD" id="cd00063">
    <property type="entry name" value="FN3"/>
    <property type="match status" value="1"/>
</dbReference>
<proteinExistence type="predicted"/>
<protein>
    <submittedName>
        <fullName evidence="2">Minor tail protein</fullName>
    </submittedName>
</protein>
<keyword evidence="3" id="KW-1185">Reference proteome</keyword>
<organism evidence="2 3">
    <name type="scientific">Microbacterium phage Cen1621</name>
    <dbReference type="NCBI Taxonomy" id="2965191"/>
    <lineage>
        <taxon>Viruses</taxon>
        <taxon>Duplodnaviria</taxon>
        <taxon>Heunggongvirae</taxon>
        <taxon>Uroviricota</taxon>
        <taxon>Caudoviricetes</taxon>
        <taxon>Casidaviridae</taxon>
        <taxon>Cenunavirus</taxon>
        <taxon>Cenunavirus Cen1621</taxon>
    </lineage>
</organism>
<evidence type="ECO:0000259" key="1">
    <source>
        <dbReference type="PROSITE" id="PS50853"/>
    </source>
</evidence>
<dbReference type="SUPFAM" id="SSF49265">
    <property type="entry name" value="Fibronectin type III"/>
    <property type="match status" value="1"/>
</dbReference>
<feature type="domain" description="Fibronectin type-III" evidence="1">
    <location>
        <begin position="132"/>
        <end position="223"/>
    </location>
</feature>
<sequence length="269" mass="29127">MAYSEGQLNGAKDYKVGIDVWYSGVQDWNANTSRFDWNVRIVGTWGSYTGATCEWWASIGGVGYYGTFTLPSGWGSPRIVGSGSTWHGHDSRGWRGGFASDAYMKVPHSNIGEGGSGQAWVDAPRIPKVPLAPNPIALDEVKTSSMRYRFGGNGDDGGTPVREWQVQYADNPSFTNAATVGSNGTSTLSSLKPSTRYYVRSRGRNDIGWSDWSGVLDNKTLAALFYLDPNSPGAAPEPVTLYAWNGSGWELVDLLIDPELDGSFVYPAA</sequence>
<gene>
    <name evidence="2" type="primary">18</name>
    <name evidence="2" type="ORF">SEA_CEN1621_18</name>
</gene>
<reference evidence="2" key="1">
    <citation type="submission" date="2022-07" db="EMBL/GenBank/DDBJ databases">
        <authorList>
            <person name="Torres-Arroyo K.M."/>
            <person name="Cardona-Perez A.V."/>
            <person name="Cruz-Vazquez C.O."/>
            <person name="Davila-Rivera B.E."/>
            <person name="Flores-Rivera E.M."/>
            <person name="Morales-Rodriguez J."/>
            <person name="Ramirez-Renta G.M."/>
            <person name="Ramos-Rodriguez C.M."/>
            <person name="Rodriguez-Rivera J.M."/>
            <person name="Toledo-Marrero N."/>
            <person name="Velazquez-Nunez L.D."/>
            <person name="Velez-Alicea A.S."/>
            <person name="Vazquez E."/>
            <person name="Balish M.F."/>
            <person name="Garlena R.A."/>
            <person name="Russell D.A."/>
            <person name="Jacobs-Sera D."/>
            <person name="Hatfull G.F."/>
        </authorList>
    </citation>
    <scope>NUCLEOTIDE SEQUENCE</scope>
</reference>